<dbReference type="AlphaFoldDB" id="A0A7W5FBC0"/>
<reference evidence="2 3" key="1">
    <citation type="submission" date="2020-08" db="EMBL/GenBank/DDBJ databases">
        <title>Genomic Encyclopedia of Type Strains, Phase III (KMG-III): the genomes of soil and plant-associated and newly described type strains.</title>
        <authorList>
            <person name="Whitman W."/>
        </authorList>
    </citation>
    <scope>NUCLEOTIDE SEQUENCE [LARGE SCALE GENOMIC DNA]</scope>
    <source>
        <strain evidence="2 3">CECT 3302</strain>
    </source>
</reference>
<keyword evidence="3" id="KW-1185">Reference proteome</keyword>
<sequence>MSGTETVIADGGLVLRHRSDGHLELRANGIFVMDTRETSTEKALATRALELHSKPGQVLIGGLGLGFTLEAVLADPRVEAVTVVEIEPRLVEWMRAGRIPHGPDLLKDERVHIEVADVAVVLRESHAETYDVVLLDVDNGPGYLVHDANGALYEAPALADARRATSPGGTVVVWSAAEAPALLEVMAQVFDEAEAHSYPVDLQGHSETYWLYVGRLSAAGAPPRNGTN</sequence>
<dbReference type="Proteomes" id="UP000577707">
    <property type="component" value="Unassembled WGS sequence"/>
</dbReference>
<organism evidence="2 3">
    <name type="scientific">Nocardioides albus</name>
    <dbReference type="NCBI Taxonomy" id="1841"/>
    <lineage>
        <taxon>Bacteria</taxon>
        <taxon>Bacillati</taxon>
        <taxon>Actinomycetota</taxon>
        <taxon>Actinomycetes</taxon>
        <taxon>Propionibacteriales</taxon>
        <taxon>Nocardioidaceae</taxon>
        <taxon>Nocardioides</taxon>
    </lineage>
</organism>
<dbReference type="Pfam" id="PF01564">
    <property type="entry name" value="Spermine_synth"/>
    <property type="match status" value="1"/>
</dbReference>
<evidence type="ECO:0000313" key="3">
    <source>
        <dbReference type="Proteomes" id="UP000577707"/>
    </source>
</evidence>
<comment type="caution">
    <text evidence="2">The sequence shown here is derived from an EMBL/GenBank/DDBJ whole genome shotgun (WGS) entry which is preliminary data.</text>
</comment>
<proteinExistence type="predicted"/>
<evidence type="ECO:0000256" key="1">
    <source>
        <dbReference type="ARBA" id="ARBA00023115"/>
    </source>
</evidence>
<dbReference type="Gene3D" id="3.40.50.150">
    <property type="entry name" value="Vaccinia Virus protein VP39"/>
    <property type="match status" value="1"/>
</dbReference>
<evidence type="ECO:0000313" key="2">
    <source>
        <dbReference type="EMBL" id="MBB3092065.1"/>
    </source>
</evidence>
<dbReference type="PANTHER" id="PTHR43317:SF3">
    <property type="entry name" value="BLR2883 PROTEIN"/>
    <property type="match status" value="1"/>
</dbReference>
<name>A0A7W5FBC0_9ACTN</name>
<accession>A0A7W5FBC0</accession>
<dbReference type="InterPro" id="IPR029063">
    <property type="entry name" value="SAM-dependent_MTases_sf"/>
</dbReference>
<protein>
    <submittedName>
        <fullName evidence="2">Spermidine synthase</fullName>
    </submittedName>
</protein>
<dbReference type="SUPFAM" id="SSF53335">
    <property type="entry name" value="S-adenosyl-L-methionine-dependent methyltransferases"/>
    <property type="match status" value="1"/>
</dbReference>
<dbReference type="GO" id="GO:0006596">
    <property type="term" value="P:polyamine biosynthetic process"/>
    <property type="evidence" value="ECO:0007669"/>
    <property type="project" value="UniProtKB-KW"/>
</dbReference>
<dbReference type="EMBL" id="JACHXG010000016">
    <property type="protein sequence ID" value="MBB3092065.1"/>
    <property type="molecule type" value="Genomic_DNA"/>
</dbReference>
<dbReference type="PANTHER" id="PTHR43317">
    <property type="entry name" value="THERMOSPERMINE SYNTHASE ACAULIS5"/>
    <property type="match status" value="1"/>
</dbReference>
<gene>
    <name evidence="2" type="ORF">FHS12_005042</name>
</gene>
<keyword evidence="1" id="KW-0620">Polyamine biosynthesis</keyword>